<dbReference type="InterPro" id="IPR015943">
    <property type="entry name" value="WD40/YVTN_repeat-like_dom_sf"/>
</dbReference>
<dbReference type="Proteomes" id="UP000823405">
    <property type="component" value="Unassembled WGS sequence"/>
</dbReference>
<dbReference type="EMBL" id="JAAAIN010000714">
    <property type="protein sequence ID" value="KAG0311461.1"/>
    <property type="molecule type" value="Genomic_DNA"/>
</dbReference>
<dbReference type="Gene3D" id="2.130.10.10">
    <property type="entry name" value="YVTN repeat-like/Quinoprotein amine dehydrogenase"/>
    <property type="match status" value="1"/>
</dbReference>
<dbReference type="Gene3D" id="2.160.20.80">
    <property type="entry name" value="E3 ubiquitin-protein ligase SopA"/>
    <property type="match status" value="1"/>
</dbReference>
<evidence type="ECO:0000313" key="2">
    <source>
        <dbReference type="EMBL" id="KAG0311461.1"/>
    </source>
</evidence>
<accession>A0A9P6UMB2</accession>
<comment type="caution">
    <text evidence="2">The sequence shown here is derived from an EMBL/GenBank/DDBJ whole genome shotgun (WGS) entry which is preliminary data.</text>
</comment>
<evidence type="ECO:0000313" key="3">
    <source>
        <dbReference type="Proteomes" id="UP000823405"/>
    </source>
</evidence>
<dbReference type="InterPro" id="IPR001646">
    <property type="entry name" value="5peptide_repeat"/>
</dbReference>
<reference evidence="2" key="1">
    <citation type="journal article" date="2020" name="Fungal Divers.">
        <title>Resolving the Mortierellaceae phylogeny through synthesis of multi-gene phylogenetics and phylogenomics.</title>
        <authorList>
            <person name="Vandepol N."/>
            <person name="Liber J."/>
            <person name="Desiro A."/>
            <person name="Na H."/>
            <person name="Kennedy M."/>
            <person name="Barry K."/>
            <person name="Grigoriev I.V."/>
            <person name="Miller A.N."/>
            <person name="O'Donnell K."/>
            <person name="Stajich J.E."/>
            <person name="Bonito G."/>
        </authorList>
    </citation>
    <scope>NUCLEOTIDE SEQUENCE</scope>
    <source>
        <strain evidence="2">NVP60</strain>
    </source>
</reference>
<dbReference type="InterPro" id="IPR027417">
    <property type="entry name" value="P-loop_NTPase"/>
</dbReference>
<sequence length="584" mass="66138">MGQYSGVLYIPPQARASLQVADEEDHVLFSLMEKVLLFLDSDREVFLILGDSGAGKSTFNRHLECALWKAYRKGGPIPLYINLPSIDKPEHDMIIKQLQIHNFTADQIRELKEHRHLILICDGYDESHLTTNLHSKNLLNKPGQWRAKIIISCRTQHLGPDYRGRFQPNVDRYITRPKELFQEAVIASFSSTQIQEYVEQYVINEKPAWTPVIYMDKLRRIPHLMDLVSNPFLLSLALEALPNLVGSQDDLESITITRVKLYDNFVDKWLSVGKDRLETSSLGPGGREAFEKLLDSCFEQQAINFAKRLATAIFSKQDGRPVVQYPDPVDGQEWKAEFFGPGSEATHLRMSIPLVRNGKQHRFNHRSLLEYFYSRVFFEPPRPDSDNLDSSEESCVSYQSAVILDHSLNQLSIINEYAVLAFLVERVNAYQAFRDQLNAMVELSKEVPSVSLAAANAMTILVKAGIRFNGKDLQGIRIPGANLSEGEFDLAVFQGADLCNVNLTRAWLRQADFKKAHMAGVQFGESPYLAERSGVWSCAYSPDGKKFATGCSSGDISIYSTRTWKKVYALQKSTESPTTCIRPW</sequence>
<dbReference type="SUPFAM" id="SSF52540">
    <property type="entry name" value="P-loop containing nucleoside triphosphate hydrolases"/>
    <property type="match status" value="1"/>
</dbReference>
<dbReference type="InterPro" id="IPR007111">
    <property type="entry name" value="NACHT_NTPase"/>
</dbReference>
<organism evidence="2 3">
    <name type="scientific">Linnemannia gamsii</name>
    <dbReference type="NCBI Taxonomy" id="64522"/>
    <lineage>
        <taxon>Eukaryota</taxon>
        <taxon>Fungi</taxon>
        <taxon>Fungi incertae sedis</taxon>
        <taxon>Mucoromycota</taxon>
        <taxon>Mortierellomycotina</taxon>
        <taxon>Mortierellomycetes</taxon>
        <taxon>Mortierellales</taxon>
        <taxon>Mortierellaceae</taxon>
        <taxon>Linnemannia</taxon>
    </lineage>
</organism>
<gene>
    <name evidence="2" type="ORF">BGZ97_011861</name>
</gene>
<dbReference type="SUPFAM" id="SSF50978">
    <property type="entry name" value="WD40 repeat-like"/>
    <property type="match status" value="1"/>
</dbReference>
<keyword evidence="3" id="KW-1185">Reference proteome</keyword>
<name>A0A9P6UMB2_9FUNG</name>
<dbReference type="Pfam" id="PF00805">
    <property type="entry name" value="Pentapeptide"/>
    <property type="match status" value="1"/>
</dbReference>
<dbReference type="Pfam" id="PF05729">
    <property type="entry name" value="NACHT"/>
    <property type="match status" value="1"/>
</dbReference>
<evidence type="ECO:0000259" key="1">
    <source>
        <dbReference type="Pfam" id="PF05729"/>
    </source>
</evidence>
<proteinExistence type="predicted"/>
<dbReference type="Gene3D" id="3.40.50.300">
    <property type="entry name" value="P-loop containing nucleotide triphosphate hydrolases"/>
    <property type="match status" value="1"/>
</dbReference>
<dbReference type="OrthoDB" id="2443807at2759"/>
<protein>
    <recommendedName>
        <fullName evidence="1">NACHT domain-containing protein</fullName>
    </recommendedName>
</protein>
<dbReference type="SUPFAM" id="SSF141571">
    <property type="entry name" value="Pentapeptide repeat-like"/>
    <property type="match status" value="1"/>
</dbReference>
<dbReference type="AlphaFoldDB" id="A0A9P6UMB2"/>
<dbReference type="InterPro" id="IPR036322">
    <property type="entry name" value="WD40_repeat_dom_sf"/>
</dbReference>
<feature type="domain" description="NACHT" evidence="1">
    <location>
        <begin position="45"/>
        <end position="204"/>
    </location>
</feature>